<reference evidence="8" key="1">
    <citation type="journal article" date="2019" name="Int. J. Syst. Evol. Microbiol.">
        <title>The Global Catalogue of Microorganisms (GCM) 10K type strain sequencing project: providing services to taxonomists for standard genome sequencing and annotation.</title>
        <authorList>
            <consortium name="The Broad Institute Genomics Platform"/>
            <consortium name="The Broad Institute Genome Sequencing Center for Infectious Disease"/>
            <person name="Wu L."/>
            <person name="Ma J."/>
        </authorList>
    </citation>
    <scope>NUCLEOTIDE SEQUENCE [LARGE SCALE GENOMIC DNA]</scope>
    <source>
        <strain evidence="8">JCM 18055</strain>
    </source>
</reference>
<keyword evidence="4 6" id="KW-0238">DNA-binding</keyword>
<dbReference type="EMBL" id="BAABIC010000017">
    <property type="protein sequence ID" value="GAA4702226.1"/>
    <property type="molecule type" value="Genomic_DNA"/>
</dbReference>
<evidence type="ECO:0000313" key="7">
    <source>
        <dbReference type="EMBL" id="GAA4702226.1"/>
    </source>
</evidence>
<comment type="caution">
    <text evidence="7">The sequence shown here is derived from an EMBL/GenBank/DDBJ whole genome shotgun (WGS) entry which is preliminary data.</text>
</comment>
<keyword evidence="3 6" id="KW-0815">Transposition</keyword>
<keyword evidence="8" id="KW-1185">Reference proteome</keyword>
<proteinExistence type="inferred from homology"/>
<evidence type="ECO:0000256" key="5">
    <source>
        <dbReference type="ARBA" id="ARBA00023172"/>
    </source>
</evidence>
<comment type="function">
    <text evidence="1 6">Required for the transposition of the insertion element.</text>
</comment>
<sequence>MLTTFINTLMSAEADALCGAGYGERSDARTNTRNGHRHRNFDTRAGTLDVAIPKLRNASTSHESVQ</sequence>
<evidence type="ECO:0000256" key="1">
    <source>
        <dbReference type="ARBA" id="ARBA00002190"/>
    </source>
</evidence>
<name>A0ABP8X914_9PSEU</name>
<dbReference type="InterPro" id="IPR001207">
    <property type="entry name" value="Transposase_mutator"/>
</dbReference>
<gene>
    <name evidence="7" type="ORF">GCM10023215_46770</name>
</gene>
<dbReference type="Pfam" id="PF00872">
    <property type="entry name" value="Transposase_mut"/>
    <property type="match status" value="1"/>
</dbReference>
<evidence type="ECO:0000256" key="3">
    <source>
        <dbReference type="ARBA" id="ARBA00022578"/>
    </source>
</evidence>
<dbReference type="PANTHER" id="PTHR33217:SF7">
    <property type="entry name" value="TRANSPOSASE FOR INSERTION SEQUENCE ELEMENT IS1081"/>
    <property type="match status" value="1"/>
</dbReference>
<keyword evidence="5 6" id="KW-0233">DNA recombination</keyword>
<evidence type="ECO:0000256" key="2">
    <source>
        <dbReference type="ARBA" id="ARBA00010961"/>
    </source>
</evidence>
<organism evidence="7 8">
    <name type="scientific">Pseudonocardia yuanmonensis</name>
    <dbReference type="NCBI Taxonomy" id="1095914"/>
    <lineage>
        <taxon>Bacteria</taxon>
        <taxon>Bacillati</taxon>
        <taxon>Actinomycetota</taxon>
        <taxon>Actinomycetes</taxon>
        <taxon>Pseudonocardiales</taxon>
        <taxon>Pseudonocardiaceae</taxon>
        <taxon>Pseudonocardia</taxon>
    </lineage>
</organism>
<protein>
    <recommendedName>
        <fullName evidence="6">Mutator family transposase</fullName>
    </recommendedName>
</protein>
<dbReference type="PANTHER" id="PTHR33217">
    <property type="entry name" value="TRANSPOSASE FOR INSERTION SEQUENCE ELEMENT IS1081"/>
    <property type="match status" value="1"/>
</dbReference>
<evidence type="ECO:0000256" key="6">
    <source>
        <dbReference type="RuleBase" id="RU365089"/>
    </source>
</evidence>
<evidence type="ECO:0000256" key="4">
    <source>
        <dbReference type="ARBA" id="ARBA00023125"/>
    </source>
</evidence>
<comment type="similarity">
    <text evidence="2 6">Belongs to the transposase mutator family.</text>
</comment>
<dbReference type="Proteomes" id="UP001500325">
    <property type="component" value="Unassembled WGS sequence"/>
</dbReference>
<evidence type="ECO:0000313" key="8">
    <source>
        <dbReference type="Proteomes" id="UP001500325"/>
    </source>
</evidence>
<keyword evidence="6" id="KW-0814">Transposable element</keyword>
<accession>A0ABP8X914</accession>